<feature type="repeat" description="TPR" evidence="1">
    <location>
        <begin position="94"/>
        <end position="127"/>
    </location>
</feature>
<dbReference type="InterPro" id="IPR006597">
    <property type="entry name" value="Sel1-like"/>
</dbReference>
<dbReference type="InterPro" id="IPR011990">
    <property type="entry name" value="TPR-like_helical_dom_sf"/>
</dbReference>
<dbReference type="SMART" id="SM00671">
    <property type="entry name" value="SEL1"/>
    <property type="match status" value="3"/>
</dbReference>
<dbReference type="Proteomes" id="UP000245977">
    <property type="component" value="Chromosome"/>
</dbReference>
<dbReference type="EMBL" id="CP029397">
    <property type="protein sequence ID" value="AWL30233.1"/>
    <property type="molecule type" value="Genomic_DNA"/>
</dbReference>
<dbReference type="InterPro" id="IPR019734">
    <property type="entry name" value="TPR_rpt"/>
</dbReference>
<keyword evidence="2" id="KW-0732">Signal</keyword>
<feature type="signal peptide" evidence="2">
    <location>
        <begin position="1"/>
        <end position="22"/>
    </location>
</feature>
<dbReference type="SUPFAM" id="SSF81901">
    <property type="entry name" value="HCP-like"/>
    <property type="match status" value="1"/>
</dbReference>
<evidence type="ECO:0000256" key="1">
    <source>
        <dbReference type="PROSITE-ProRule" id="PRU00339"/>
    </source>
</evidence>
<dbReference type="Pfam" id="PF08238">
    <property type="entry name" value="Sel1"/>
    <property type="match status" value="3"/>
</dbReference>
<dbReference type="STRING" id="1871111.GCA_001704615_03102"/>
<dbReference type="OrthoDB" id="9792653at2"/>
<proteinExistence type="predicted"/>
<keyword evidence="1" id="KW-0802">TPR repeat</keyword>
<keyword evidence="4" id="KW-1185">Reference proteome</keyword>
<evidence type="ECO:0000313" key="3">
    <source>
        <dbReference type="EMBL" id="AWL30233.1"/>
    </source>
</evidence>
<dbReference type="KEGG" id="adv:DJ533_17535"/>
<feature type="chain" id="PRO_5015447063" evidence="2">
    <location>
        <begin position="23"/>
        <end position="174"/>
    </location>
</feature>
<dbReference type="PANTHER" id="PTHR11102:SF160">
    <property type="entry name" value="ERAD-ASSOCIATED E3 UBIQUITIN-PROTEIN LIGASE COMPONENT HRD3"/>
    <property type="match status" value="1"/>
</dbReference>
<protein>
    <submittedName>
        <fullName evidence="3">Sel1 repeat family protein</fullName>
    </submittedName>
</protein>
<dbReference type="InterPro" id="IPR050767">
    <property type="entry name" value="Sel1_AlgK"/>
</dbReference>
<sequence>MKFMIQTILIMYLSLNAQNVFAEQCPQSNENRTAAIIDGLIKLDLKLTKECAEKGNVRAQKDLAIAYASGRLRIAQDLDEALKWETKAALQGDPEAQYDVGLSYSVRGNYQKAMEWYLKASEQNYAQAQLYIGMLYAYGNGVPRDVDKAIYWYRKAAKNGNISAQMVIANIDQK</sequence>
<organism evidence="3 4">
    <name type="scientific">Acinetobacter defluvii</name>
    <dbReference type="NCBI Taxonomy" id="1871111"/>
    <lineage>
        <taxon>Bacteria</taxon>
        <taxon>Pseudomonadati</taxon>
        <taxon>Pseudomonadota</taxon>
        <taxon>Gammaproteobacteria</taxon>
        <taxon>Moraxellales</taxon>
        <taxon>Moraxellaceae</taxon>
        <taxon>Acinetobacter</taxon>
    </lineage>
</organism>
<gene>
    <name evidence="3" type="ORF">DJ533_17535</name>
</gene>
<dbReference type="PANTHER" id="PTHR11102">
    <property type="entry name" value="SEL-1-LIKE PROTEIN"/>
    <property type="match status" value="1"/>
</dbReference>
<dbReference type="PROSITE" id="PS50005">
    <property type="entry name" value="TPR"/>
    <property type="match status" value="1"/>
</dbReference>
<dbReference type="Gene3D" id="1.25.40.10">
    <property type="entry name" value="Tetratricopeptide repeat domain"/>
    <property type="match status" value="1"/>
</dbReference>
<dbReference type="AlphaFoldDB" id="A0A2S2FGY3"/>
<name>A0A2S2FGY3_9GAMM</name>
<reference evidence="3" key="1">
    <citation type="submission" date="2019-08" db="EMBL/GenBank/DDBJ databases">
        <title>The complete genome of Acinetobacter defluvii strain WCHAD010030.</title>
        <authorList>
            <person name="Hu Y."/>
            <person name="Qin J."/>
            <person name="Feng Y."/>
            <person name="Zong Z."/>
        </authorList>
    </citation>
    <scope>NUCLEOTIDE SEQUENCE</scope>
    <source>
        <strain evidence="3">WCHA30</strain>
    </source>
</reference>
<accession>A0A2S2FGY3</accession>
<evidence type="ECO:0000256" key="2">
    <source>
        <dbReference type="SAM" id="SignalP"/>
    </source>
</evidence>
<evidence type="ECO:0000313" key="4">
    <source>
        <dbReference type="Proteomes" id="UP000245977"/>
    </source>
</evidence>